<comment type="caution">
    <text evidence="4">The sequence shown here is derived from an EMBL/GenBank/DDBJ whole genome shotgun (WGS) entry which is preliminary data.</text>
</comment>
<name>A0AAV7UB98_PLEWA</name>
<comment type="similarity">
    <text evidence="1">Belongs to the short-chain dehydrogenases/reductases (SDR) family.</text>
</comment>
<dbReference type="AlphaFoldDB" id="A0AAV7UB98"/>
<reference evidence="4" key="1">
    <citation type="journal article" date="2022" name="bioRxiv">
        <title>Sequencing and chromosome-scale assembly of the giantPleurodeles waltlgenome.</title>
        <authorList>
            <person name="Brown T."/>
            <person name="Elewa A."/>
            <person name="Iarovenko S."/>
            <person name="Subramanian E."/>
            <person name="Araus A.J."/>
            <person name="Petzold A."/>
            <person name="Susuki M."/>
            <person name="Suzuki K.-i.T."/>
            <person name="Hayashi T."/>
            <person name="Toyoda A."/>
            <person name="Oliveira C."/>
            <person name="Osipova E."/>
            <person name="Leigh N.D."/>
            <person name="Simon A."/>
            <person name="Yun M.H."/>
        </authorList>
    </citation>
    <scope>NUCLEOTIDE SEQUENCE</scope>
    <source>
        <strain evidence="4">20211129_DDA</strain>
        <tissue evidence="4">Liver</tissue>
    </source>
</reference>
<evidence type="ECO:0000256" key="2">
    <source>
        <dbReference type="ARBA" id="ARBA00023002"/>
    </source>
</evidence>
<dbReference type="Pfam" id="PF00106">
    <property type="entry name" value="adh_short"/>
    <property type="match status" value="1"/>
</dbReference>
<evidence type="ECO:0000256" key="3">
    <source>
        <dbReference type="SAM" id="Phobius"/>
    </source>
</evidence>
<dbReference type="GO" id="GO:0016491">
    <property type="term" value="F:oxidoreductase activity"/>
    <property type="evidence" value="ECO:0007669"/>
    <property type="project" value="UniProtKB-KW"/>
</dbReference>
<proteinExistence type="inferred from homology"/>
<dbReference type="PANTHER" id="PTHR43157:SF44">
    <property type="entry name" value="DEHYDROGENASE_REDUCTASE SDR FAMILY MEMBER 13"/>
    <property type="match status" value="1"/>
</dbReference>
<dbReference type="PANTHER" id="PTHR43157">
    <property type="entry name" value="PHOSPHATIDYLINOSITOL-GLYCAN BIOSYNTHESIS CLASS F PROTEIN-RELATED"/>
    <property type="match status" value="1"/>
</dbReference>
<dbReference type="Gene3D" id="3.40.50.720">
    <property type="entry name" value="NAD(P)-binding Rossmann-like Domain"/>
    <property type="match status" value="1"/>
</dbReference>
<feature type="transmembrane region" description="Helical" evidence="3">
    <location>
        <begin position="6"/>
        <end position="23"/>
    </location>
</feature>
<dbReference type="EMBL" id="JANPWB010000005">
    <property type="protein sequence ID" value="KAJ1186205.1"/>
    <property type="molecule type" value="Genomic_DNA"/>
</dbReference>
<dbReference type="Proteomes" id="UP001066276">
    <property type="component" value="Chromosome 3_1"/>
</dbReference>
<evidence type="ECO:0000256" key="1">
    <source>
        <dbReference type="ARBA" id="ARBA00006484"/>
    </source>
</evidence>
<dbReference type="InterPro" id="IPR002347">
    <property type="entry name" value="SDR_fam"/>
</dbReference>
<gene>
    <name evidence="4" type="ORF">NDU88_002988</name>
</gene>
<keyword evidence="5" id="KW-1185">Reference proteome</keyword>
<keyword evidence="3" id="KW-1133">Transmembrane helix</keyword>
<keyword evidence="2" id="KW-0560">Oxidoreductase</keyword>
<evidence type="ECO:0000313" key="5">
    <source>
        <dbReference type="Proteomes" id="UP001066276"/>
    </source>
</evidence>
<evidence type="ECO:0000313" key="4">
    <source>
        <dbReference type="EMBL" id="KAJ1186205.1"/>
    </source>
</evidence>
<keyword evidence="3" id="KW-0812">Transmembrane</keyword>
<protein>
    <recommendedName>
        <fullName evidence="6">Dehydrogenase/reductase SDR family member 13-like</fullName>
    </recommendedName>
</protein>
<sequence length="315" mass="34899">METILLGTGLALGAYVFIYYNFFRGPRCHNARSLKGKTVVITGGNTGIGKATAVDLARRGARIILACRSKERTESAVYDIRKESGNQQVLFMKLDLGSLASVRSFAETFLKSEPRLDILINNAGIIADGVTEDGFNMMFGVNHLGHFLLTHLLLGHLKRSTPSRILILTSDSYRSGKIDFGAVRVPSKGVKQNIQAYCNSKLANTLFTRELATRLQGTDVTCYAVHPGPVYTDVFRHVKPWLLKVFARAFCRLFFRDCENGAQTSIHCTVQEGIEPFSGRYFANCQVNEVQSHARDDAVAKKLWEVSEALVGLTE</sequence>
<keyword evidence="3" id="KW-0472">Membrane</keyword>
<dbReference type="PRINTS" id="PR00081">
    <property type="entry name" value="GDHRDH"/>
</dbReference>
<evidence type="ECO:0008006" key="6">
    <source>
        <dbReference type="Google" id="ProtNLM"/>
    </source>
</evidence>
<dbReference type="InterPro" id="IPR036291">
    <property type="entry name" value="NAD(P)-bd_dom_sf"/>
</dbReference>
<organism evidence="4 5">
    <name type="scientific">Pleurodeles waltl</name>
    <name type="common">Iberian ribbed newt</name>
    <dbReference type="NCBI Taxonomy" id="8319"/>
    <lineage>
        <taxon>Eukaryota</taxon>
        <taxon>Metazoa</taxon>
        <taxon>Chordata</taxon>
        <taxon>Craniata</taxon>
        <taxon>Vertebrata</taxon>
        <taxon>Euteleostomi</taxon>
        <taxon>Amphibia</taxon>
        <taxon>Batrachia</taxon>
        <taxon>Caudata</taxon>
        <taxon>Salamandroidea</taxon>
        <taxon>Salamandridae</taxon>
        <taxon>Pleurodelinae</taxon>
        <taxon>Pleurodeles</taxon>
    </lineage>
</organism>
<accession>A0AAV7UB98</accession>
<dbReference type="SUPFAM" id="SSF51735">
    <property type="entry name" value="NAD(P)-binding Rossmann-fold domains"/>
    <property type="match status" value="1"/>
</dbReference>